<organism evidence="2 3">
    <name type="scientific">Candidatus Ornithomonoglobus merdipullorum</name>
    <dbReference type="NCBI Taxonomy" id="2840895"/>
    <lineage>
        <taxon>Bacteria</taxon>
        <taxon>Bacillati</taxon>
        <taxon>Bacillota</taxon>
        <taxon>Clostridia</taxon>
        <taxon>Candidatus Ornithomonoglobus</taxon>
    </lineage>
</organism>
<gene>
    <name evidence="2" type="ORF">IAA61_10320</name>
</gene>
<feature type="region of interest" description="Disordered" evidence="1">
    <location>
        <begin position="219"/>
        <end position="246"/>
    </location>
</feature>
<name>A0A9D1MDJ0_9FIRM</name>
<reference evidence="2" key="1">
    <citation type="submission" date="2020-10" db="EMBL/GenBank/DDBJ databases">
        <authorList>
            <person name="Gilroy R."/>
        </authorList>
    </citation>
    <scope>NUCLEOTIDE SEQUENCE</scope>
    <source>
        <strain evidence="2">USAMLcec3-3695</strain>
    </source>
</reference>
<dbReference type="EMBL" id="DVNB01000105">
    <property type="protein sequence ID" value="HIU58184.1"/>
    <property type="molecule type" value="Genomic_DNA"/>
</dbReference>
<dbReference type="GO" id="GO:0004519">
    <property type="term" value="F:endonuclease activity"/>
    <property type="evidence" value="ECO:0007669"/>
    <property type="project" value="UniProtKB-KW"/>
</dbReference>
<keyword evidence="2" id="KW-0255">Endonuclease</keyword>
<reference evidence="2" key="2">
    <citation type="journal article" date="2021" name="PeerJ">
        <title>Extensive microbial diversity within the chicken gut microbiome revealed by metagenomics and culture.</title>
        <authorList>
            <person name="Gilroy R."/>
            <person name="Ravi A."/>
            <person name="Getino M."/>
            <person name="Pursley I."/>
            <person name="Horton D.L."/>
            <person name="Alikhan N.F."/>
            <person name="Baker D."/>
            <person name="Gharbi K."/>
            <person name="Hall N."/>
            <person name="Watson M."/>
            <person name="Adriaenssens E.M."/>
            <person name="Foster-Nyarko E."/>
            <person name="Jarju S."/>
            <person name="Secka A."/>
            <person name="Antonio M."/>
            <person name="Oren A."/>
            <person name="Chaudhuri R.R."/>
            <person name="La Ragione R."/>
            <person name="Hildebrand F."/>
            <person name="Pallen M.J."/>
        </authorList>
    </citation>
    <scope>NUCLEOTIDE SEQUENCE</scope>
    <source>
        <strain evidence="2">USAMLcec3-3695</strain>
    </source>
</reference>
<dbReference type="Pfam" id="PF12639">
    <property type="entry name" value="Colicin-DNase"/>
    <property type="match status" value="1"/>
</dbReference>
<dbReference type="AlphaFoldDB" id="A0A9D1MDJ0"/>
<dbReference type="Proteomes" id="UP000824109">
    <property type="component" value="Unassembled WGS sequence"/>
</dbReference>
<proteinExistence type="predicted"/>
<keyword evidence="2" id="KW-0378">Hydrolase</keyword>
<comment type="caution">
    <text evidence="2">The sequence shown here is derived from an EMBL/GenBank/DDBJ whole genome shotgun (WGS) entry which is preliminary data.</text>
</comment>
<evidence type="ECO:0000313" key="2">
    <source>
        <dbReference type="EMBL" id="HIU58184.1"/>
    </source>
</evidence>
<accession>A0A9D1MDJ0</accession>
<evidence type="ECO:0000256" key="1">
    <source>
        <dbReference type="SAM" id="MobiDB-lite"/>
    </source>
</evidence>
<protein>
    <submittedName>
        <fullName evidence="2">HNH endonuclease</fullName>
    </submittedName>
</protein>
<sequence length="246" mass="28302">MFEAVFRKYGLIRSDASDVSKANEIPEKKQDGKYLHIRIEYDEVLDTDNKERNAEQEVLNKTRELTDEEKDFVKKALGWGDKQIAKCTIEENSLNEGKIVIHYRTDRCDLEGKRAENGVLYVRKRIEYNGIIIEGVFPKFDSVFSTYLSPENQKSNAYAKECNAKLKEAIKNDPELRSRFTDEQLKDIENNRTPTGYVWHHNEEPGKMELVKREDHDRTIGGAAHTGGNALWGPDSVDNARKGESF</sequence>
<evidence type="ECO:0000313" key="3">
    <source>
        <dbReference type="Proteomes" id="UP000824109"/>
    </source>
</evidence>
<keyword evidence="2" id="KW-0540">Nuclease</keyword>